<sequence>MSIGAHSIPSIDIHRLVSVDRHQCEPPKLMELSASKSPSRSFILYDSIDVHRLQLQRYHHLVQELQPSDMMHYADEPPGRACLHSHPSLGSVSQPCLADGCRSMFGLKCLLAVAHKCQCTDEEHRSTFAEKCR</sequence>
<dbReference type="EMBL" id="QGKW02002228">
    <property type="protein sequence ID" value="KAF2538834.1"/>
    <property type="molecule type" value="Genomic_DNA"/>
</dbReference>
<comment type="caution">
    <text evidence="2">The sequence shown here is derived from an EMBL/GenBank/DDBJ whole genome shotgun (WGS) entry which is preliminary data.</text>
</comment>
<evidence type="ECO:0000313" key="2">
    <source>
        <dbReference type="EMBL" id="KAF2570598.1"/>
    </source>
</evidence>
<dbReference type="Proteomes" id="UP000712281">
    <property type="component" value="Unassembled WGS sequence"/>
</dbReference>
<dbReference type="AlphaFoldDB" id="A0A8S9IL30"/>
<evidence type="ECO:0000313" key="1">
    <source>
        <dbReference type="EMBL" id="KAF2538834.1"/>
    </source>
</evidence>
<protein>
    <submittedName>
        <fullName evidence="2">Uncharacterized protein</fullName>
    </submittedName>
</protein>
<reference evidence="2" key="1">
    <citation type="submission" date="2019-12" db="EMBL/GenBank/DDBJ databases">
        <title>Genome sequencing and annotation of Brassica cretica.</title>
        <authorList>
            <person name="Studholme D.J."/>
            <person name="Sarris P.F."/>
        </authorList>
    </citation>
    <scope>NUCLEOTIDE SEQUENCE</scope>
    <source>
        <strain evidence="1">PFS-001/15</strain>
        <strain evidence="2">PFS-102/07</strain>
        <tissue evidence="2">Leaf</tissue>
    </source>
</reference>
<proteinExistence type="predicted"/>
<dbReference type="EMBL" id="QGKY02001015">
    <property type="protein sequence ID" value="KAF2570598.1"/>
    <property type="molecule type" value="Genomic_DNA"/>
</dbReference>
<gene>
    <name evidence="1" type="ORF">F2Q68_00021013</name>
    <name evidence="2" type="ORF">F2Q70_00003622</name>
</gene>
<accession>A0A8S9IL30</accession>
<name>A0A8S9IL30_BRACR</name>
<organism evidence="2">
    <name type="scientific">Brassica cretica</name>
    <name type="common">Mustard</name>
    <dbReference type="NCBI Taxonomy" id="69181"/>
    <lineage>
        <taxon>Eukaryota</taxon>
        <taxon>Viridiplantae</taxon>
        <taxon>Streptophyta</taxon>
        <taxon>Embryophyta</taxon>
        <taxon>Tracheophyta</taxon>
        <taxon>Spermatophyta</taxon>
        <taxon>Magnoliopsida</taxon>
        <taxon>eudicotyledons</taxon>
        <taxon>Gunneridae</taxon>
        <taxon>Pentapetalae</taxon>
        <taxon>rosids</taxon>
        <taxon>malvids</taxon>
        <taxon>Brassicales</taxon>
        <taxon>Brassicaceae</taxon>
        <taxon>Brassiceae</taxon>
        <taxon>Brassica</taxon>
    </lineage>
</organism>